<proteinExistence type="predicted"/>
<dbReference type="ESTHER" id="rhopb-q21a20">
    <property type="family name" value="6_AlphaBeta_hydrolase"/>
</dbReference>
<reference evidence="3" key="1">
    <citation type="submission" date="2006-03" db="EMBL/GenBank/DDBJ databases">
        <title>Complete sequence of Rhodopseudomonas palustris BisB18.</title>
        <authorList>
            <consortium name="US DOE Joint Genome Institute"/>
            <person name="Copeland A."/>
            <person name="Lucas S."/>
            <person name="Lapidus A."/>
            <person name="Barry K."/>
            <person name="Detter J.C."/>
            <person name="Glavina del Rio T."/>
            <person name="Hammon N."/>
            <person name="Israni S."/>
            <person name="Dalin E."/>
            <person name="Tice H."/>
            <person name="Pitluck S."/>
            <person name="Chain P."/>
            <person name="Malfatti S."/>
            <person name="Shin M."/>
            <person name="Vergez L."/>
            <person name="Schmutz J."/>
            <person name="Larimer F."/>
            <person name="Land M."/>
            <person name="Hauser L."/>
            <person name="Pelletier D.A."/>
            <person name="Kyrpides N."/>
            <person name="Anderson I."/>
            <person name="Oda Y."/>
            <person name="Harwood C.S."/>
            <person name="Richardson P."/>
        </authorList>
    </citation>
    <scope>NUCLEOTIDE SEQUENCE [LARGE SCALE GENOMIC DNA]</scope>
    <source>
        <strain evidence="3">BisB18</strain>
    </source>
</reference>
<dbReference type="Pfam" id="PF12146">
    <property type="entry name" value="Hydrolase_4"/>
    <property type="match status" value="1"/>
</dbReference>
<dbReference type="RefSeq" id="WP_011471671.1">
    <property type="nucleotide sequence ID" value="NC_007925.1"/>
</dbReference>
<dbReference type="eggNOG" id="COG1073">
    <property type="taxonomic scope" value="Bacteria"/>
</dbReference>
<dbReference type="InterPro" id="IPR029058">
    <property type="entry name" value="AB_hydrolase_fold"/>
</dbReference>
<dbReference type="EMBL" id="CP000301">
    <property type="protein sequence ID" value="ABD86766.1"/>
    <property type="molecule type" value="Genomic_DNA"/>
</dbReference>
<dbReference type="InterPro" id="IPR022742">
    <property type="entry name" value="Hydrolase_4"/>
</dbReference>
<name>Q21A20_RHOPB</name>
<dbReference type="AlphaFoldDB" id="Q21A20"/>
<dbReference type="STRING" id="316056.RPC_1203"/>
<gene>
    <name evidence="3" type="ordered locus">RPC_1203</name>
</gene>
<evidence type="ECO:0000259" key="2">
    <source>
        <dbReference type="Pfam" id="PF12146"/>
    </source>
</evidence>
<dbReference type="GO" id="GO:0052689">
    <property type="term" value="F:carboxylic ester hydrolase activity"/>
    <property type="evidence" value="ECO:0007669"/>
    <property type="project" value="UniProtKB-ARBA"/>
</dbReference>
<dbReference type="InterPro" id="IPR050261">
    <property type="entry name" value="FrsA_esterase"/>
</dbReference>
<dbReference type="KEGG" id="rpc:RPC_1203"/>
<keyword evidence="1" id="KW-0378">Hydrolase</keyword>
<dbReference type="PANTHER" id="PTHR22946">
    <property type="entry name" value="DIENELACTONE HYDROLASE DOMAIN-CONTAINING PROTEIN-RELATED"/>
    <property type="match status" value="1"/>
</dbReference>
<dbReference type="PANTHER" id="PTHR22946:SF9">
    <property type="entry name" value="POLYKETIDE TRANSFERASE AF380"/>
    <property type="match status" value="1"/>
</dbReference>
<organism evidence="3">
    <name type="scientific">Rhodopseudomonas palustris (strain BisB18)</name>
    <dbReference type="NCBI Taxonomy" id="316056"/>
    <lineage>
        <taxon>Bacteria</taxon>
        <taxon>Pseudomonadati</taxon>
        <taxon>Pseudomonadota</taxon>
        <taxon>Alphaproteobacteria</taxon>
        <taxon>Hyphomicrobiales</taxon>
        <taxon>Nitrobacteraceae</taxon>
        <taxon>Rhodopseudomonas</taxon>
    </lineage>
</organism>
<protein>
    <submittedName>
        <fullName evidence="3">Dipeptidyl aminopeptidases/acylaminoacyl-peptidases-like</fullName>
    </submittedName>
</protein>
<accession>Q21A20</accession>
<sequence>MTPSLSVIGSTLLATAAALWGVRALAHHALLRGLRAPRLPHEHGPADFGLPPTCVSEVRIPGPRGRSLFGWMVEPPQAAVRPVPAVVVMHGWGSNAAQMWPVVPPLHEAGYAVLLIDARCHGRSDDEAFTSMPRFAEDIAAGLRWLRGRPGIAPDRIALLGHSVGAAATLLHAARCDDVRAVVSLSAFAHPREVMQRWMAEQHVPYPVIGWYVLRHVQQVIGAKFDDIAPLSTIAAVRCPVLLVHGCGDATVPFSDAERLAAASRRARLLSVDGDHDLRETLAPYAGELVAFLDAACRARGSTLDSTAAASQTR</sequence>
<dbReference type="SUPFAM" id="SSF53474">
    <property type="entry name" value="alpha/beta-Hydrolases"/>
    <property type="match status" value="1"/>
</dbReference>
<feature type="domain" description="Serine aminopeptidase S33" evidence="2">
    <location>
        <begin position="83"/>
        <end position="199"/>
    </location>
</feature>
<dbReference type="HOGENOM" id="CLU_029375_6_2_5"/>
<evidence type="ECO:0000313" key="3">
    <source>
        <dbReference type="EMBL" id="ABD86766.1"/>
    </source>
</evidence>
<dbReference type="GO" id="GO:0004177">
    <property type="term" value="F:aminopeptidase activity"/>
    <property type="evidence" value="ECO:0007669"/>
    <property type="project" value="UniProtKB-KW"/>
</dbReference>
<evidence type="ECO:0000256" key="1">
    <source>
        <dbReference type="ARBA" id="ARBA00022801"/>
    </source>
</evidence>
<dbReference type="Gene3D" id="3.40.50.1820">
    <property type="entry name" value="alpha/beta hydrolase"/>
    <property type="match status" value="1"/>
</dbReference>
<keyword evidence="3" id="KW-0031">Aminopeptidase</keyword>
<keyword evidence="3" id="KW-0645">Protease</keyword>